<dbReference type="Proteomes" id="UP000242881">
    <property type="component" value="Unassembled WGS sequence"/>
</dbReference>
<name>A0A2J6WPJ8_9BACT</name>
<sequence length="130" mass="15514">MVKHITVSYPSVEKDRGLDIFPIFLDFDFINRLPRGVTARIDLLNLGKIFDTINQVDRLQEIVYFLKDGLCFERGFFLIDFKSFSENFERYIRLLANFEQDCFYFEKNPFLDCEIVAEKLNKIIFVTEFI</sequence>
<accession>A0A2J6WPJ8</accession>
<proteinExistence type="predicted"/>
<dbReference type="EMBL" id="PNIN01000024">
    <property type="protein sequence ID" value="PMP72322.1"/>
    <property type="molecule type" value="Genomic_DNA"/>
</dbReference>
<evidence type="ECO:0000313" key="2">
    <source>
        <dbReference type="Proteomes" id="UP000242881"/>
    </source>
</evidence>
<gene>
    <name evidence="1" type="ORF">C0187_01920</name>
</gene>
<comment type="caution">
    <text evidence="1">The sequence shown here is derived from an EMBL/GenBank/DDBJ whole genome shotgun (WGS) entry which is preliminary data.</text>
</comment>
<reference evidence="1 2" key="1">
    <citation type="submission" date="2018-01" db="EMBL/GenBank/DDBJ databases">
        <title>Metagenomic assembled genomes from two thermal pools in the Uzon Caldera, Kamchatka, Russia.</title>
        <authorList>
            <person name="Wilkins L."/>
            <person name="Ettinger C."/>
        </authorList>
    </citation>
    <scope>NUCLEOTIDE SEQUENCE [LARGE SCALE GENOMIC DNA]</scope>
    <source>
        <strain evidence="1">ZAV-05</strain>
    </source>
</reference>
<dbReference type="AlphaFoldDB" id="A0A2J6WPJ8"/>
<organism evidence="1 2">
    <name type="scientific">Calditerrivibrio nitroreducens</name>
    <dbReference type="NCBI Taxonomy" id="477976"/>
    <lineage>
        <taxon>Bacteria</taxon>
        <taxon>Pseudomonadati</taxon>
        <taxon>Deferribacterota</taxon>
        <taxon>Deferribacteres</taxon>
        <taxon>Deferribacterales</taxon>
        <taxon>Calditerrivibrionaceae</taxon>
    </lineage>
</organism>
<evidence type="ECO:0000313" key="1">
    <source>
        <dbReference type="EMBL" id="PMP72322.1"/>
    </source>
</evidence>
<protein>
    <submittedName>
        <fullName evidence="1">Uncharacterized protein</fullName>
    </submittedName>
</protein>